<feature type="signal peptide" evidence="1">
    <location>
        <begin position="1"/>
        <end position="22"/>
    </location>
</feature>
<sequence length="230" mass="24429">MKLFKNICAIAVLATIPGAAMSESVGVQVIGTIKPVACTPVISNDGNIDYGIIPTTELNANTLTQLGNKQLTFTISCDAPTWLALKAVNGRPGSAAGVTNENGAYGGLAPTGVITDNGKYVVGLGMDGDKKIGGYNIMLDHITTDGDPVNNIYKLSSDATGAWKKMLVLPFYLKEEILSSWTTPSGWEPKIFTNMSGTLNVQAYINKASELDLKQPIKLDGQTTIELVYL</sequence>
<protein>
    <submittedName>
        <fullName evidence="2">DUF1120 domain-containing protein</fullName>
    </submittedName>
</protein>
<dbReference type="GeneID" id="92237121"/>
<name>A0ABY5XCA8_ERWPY</name>
<dbReference type="RefSeq" id="WP_014538885.1">
    <property type="nucleotide sequence ID" value="NZ_CP023567.1"/>
</dbReference>
<dbReference type="EMBL" id="CP103445">
    <property type="protein sequence ID" value="UWS35040.1"/>
    <property type="molecule type" value="Genomic_DNA"/>
</dbReference>
<dbReference type="Proteomes" id="UP001058553">
    <property type="component" value="Chromosome"/>
</dbReference>
<evidence type="ECO:0000313" key="2">
    <source>
        <dbReference type="EMBL" id="UWS35040.1"/>
    </source>
</evidence>
<organism evidence="2 3">
    <name type="scientific">Erwinia pyrifoliae</name>
    <dbReference type="NCBI Taxonomy" id="79967"/>
    <lineage>
        <taxon>Bacteria</taxon>
        <taxon>Pseudomonadati</taxon>
        <taxon>Pseudomonadota</taxon>
        <taxon>Gammaproteobacteria</taxon>
        <taxon>Enterobacterales</taxon>
        <taxon>Erwiniaceae</taxon>
        <taxon>Erwinia</taxon>
    </lineage>
</organism>
<accession>A0ABY5XCA8</accession>
<feature type="chain" id="PRO_5047115597" evidence="1">
    <location>
        <begin position="23"/>
        <end position="230"/>
    </location>
</feature>
<keyword evidence="1" id="KW-0732">Signal</keyword>
<evidence type="ECO:0000256" key="1">
    <source>
        <dbReference type="SAM" id="SignalP"/>
    </source>
</evidence>
<evidence type="ECO:0000313" key="3">
    <source>
        <dbReference type="Proteomes" id="UP001058553"/>
    </source>
</evidence>
<dbReference type="Pfam" id="PF06551">
    <property type="entry name" value="DUF1120"/>
    <property type="match status" value="1"/>
</dbReference>
<dbReference type="InterPro" id="IPR010546">
    <property type="entry name" value="DUF1120"/>
</dbReference>
<reference evidence="2" key="1">
    <citation type="submission" date="2022-07" db="EMBL/GenBank/DDBJ databases">
        <title>Genetic diversity of Erwinia pyrifoliae.</title>
        <authorList>
            <person name="Park D.S."/>
            <person name="Ham H."/>
        </authorList>
    </citation>
    <scope>NUCLEOTIDE SEQUENCE</scope>
    <source>
        <strain evidence="2">CP201486</strain>
    </source>
</reference>
<gene>
    <name evidence="2" type="ORF">NYP84_07830</name>
</gene>
<keyword evidence="3" id="KW-1185">Reference proteome</keyword>
<proteinExistence type="predicted"/>